<comment type="caution">
    <text evidence="1">The sequence shown here is derived from an EMBL/GenBank/DDBJ whole genome shotgun (WGS) entry which is preliminary data.</text>
</comment>
<organism evidence="1 2">
    <name type="scientific">Naganishia vaughanmartiniae</name>
    <dbReference type="NCBI Taxonomy" id="1424756"/>
    <lineage>
        <taxon>Eukaryota</taxon>
        <taxon>Fungi</taxon>
        <taxon>Dikarya</taxon>
        <taxon>Basidiomycota</taxon>
        <taxon>Agaricomycotina</taxon>
        <taxon>Tremellomycetes</taxon>
        <taxon>Filobasidiales</taxon>
        <taxon>Filobasidiaceae</taxon>
        <taxon>Naganishia</taxon>
    </lineage>
</organism>
<dbReference type="Proteomes" id="UP001243375">
    <property type="component" value="Unassembled WGS sequence"/>
</dbReference>
<accession>A0ACC2WGX2</accession>
<evidence type="ECO:0000313" key="2">
    <source>
        <dbReference type="Proteomes" id="UP001243375"/>
    </source>
</evidence>
<sequence>MRMMAPWFPGINTICVLGSITLLLTANVAIAAVPAFLGYNPSAVNWNAITQAEPNAMGFVEFCNKAGMSATSCSEAFATPDFAGSFANRMAGTICVQKQMDSKENADMLAKMLNTDPHKMALYSVGGSFLDNAFTMQPSDPMEPKRRFTRKDIEDAKELAGFNAGAKAIVSNIGTAASAVLYFYAIERFGGMGAKSGGEPVKIVTGGKEASKAIVGDIVASELINVSAAIEAAKKEAEANPGNHVKATGEIIEEPEITEPAKPPEDESTPLLDAEDAGTTVLRRCMQEEAAKITKQIGTTDYYPDAVQTDEERKARADSMLQQGVCDTKFYGREFCHGWRRQRDSVPVNTDDA</sequence>
<reference evidence="1" key="1">
    <citation type="submission" date="2023-04" db="EMBL/GenBank/DDBJ databases">
        <title>Draft Genome sequencing of Naganishia species isolated from polar environments using Oxford Nanopore Technology.</title>
        <authorList>
            <person name="Leo P."/>
            <person name="Venkateswaran K."/>
        </authorList>
    </citation>
    <scope>NUCLEOTIDE SEQUENCE</scope>
    <source>
        <strain evidence="1">MNA-CCFEE 5425</strain>
    </source>
</reference>
<proteinExistence type="predicted"/>
<evidence type="ECO:0000313" key="1">
    <source>
        <dbReference type="EMBL" id="KAJ9110400.1"/>
    </source>
</evidence>
<dbReference type="EMBL" id="JASBWU010000044">
    <property type="protein sequence ID" value="KAJ9110400.1"/>
    <property type="molecule type" value="Genomic_DNA"/>
</dbReference>
<gene>
    <name evidence="1" type="ORF">QFC22_006744</name>
</gene>
<protein>
    <submittedName>
        <fullName evidence="1">Uncharacterized protein</fullName>
    </submittedName>
</protein>
<keyword evidence="2" id="KW-1185">Reference proteome</keyword>
<name>A0ACC2WGX2_9TREE</name>